<dbReference type="GO" id="GO:0046394">
    <property type="term" value="P:carboxylic acid biosynthetic process"/>
    <property type="evidence" value="ECO:0007669"/>
    <property type="project" value="UniProtKB-ARBA"/>
</dbReference>
<dbReference type="InterPro" id="IPR043132">
    <property type="entry name" value="BCAT-like_C"/>
</dbReference>
<comment type="pathway">
    <text evidence="2">Amino-acid biosynthesis; L-valine biosynthesis; L-valine from pyruvate: step 4/4.</text>
</comment>
<dbReference type="InterPro" id="IPR050571">
    <property type="entry name" value="Class-IV_PLP-Dep_Aminotrnsfr"/>
</dbReference>
<dbReference type="Pfam" id="PF01063">
    <property type="entry name" value="Aminotran_4"/>
    <property type="match status" value="1"/>
</dbReference>
<dbReference type="OrthoDB" id="9805628at2"/>
<evidence type="ECO:0000256" key="1">
    <source>
        <dbReference type="ARBA" id="ARBA00004824"/>
    </source>
</evidence>
<evidence type="ECO:0000313" key="9">
    <source>
        <dbReference type="EMBL" id="EAR15373.1"/>
    </source>
</evidence>
<organism evidence="9 10">
    <name type="scientific">Robiginitalea biformata (strain ATCC BAA-864 / DSM 15991 / KCTC 12146 / HTCC2501)</name>
    <dbReference type="NCBI Taxonomy" id="313596"/>
    <lineage>
        <taxon>Bacteria</taxon>
        <taxon>Pseudomonadati</taxon>
        <taxon>Bacteroidota</taxon>
        <taxon>Flavobacteriia</taxon>
        <taxon>Flavobacteriales</taxon>
        <taxon>Flavobacteriaceae</taxon>
        <taxon>Robiginitalea</taxon>
    </lineage>
</organism>
<evidence type="ECO:0000256" key="8">
    <source>
        <dbReference type="ARBA" id="ARBA00049229"/>
    </source>
</evidence>
<dbReference type="EMBL" id="CP001712">
    <property type="protein sequence ID" value="EAR15373.1"/>
    <property type="molecule type" value="Genomic_DNA"/>
</dbReference>
<accession>A4CKH4</accession>
<dbReference type="HOGENOM" id="CLU_020844_2_0_10"/>
<dbReference type="STRING" id="313596.RB2501_13634"/>
<evidence type="ECO:0000256" key="7">
    <source>
        <dbReference type="ARBA" id="ARBA00048798"/>
    </source>
</evidence>
<dbReference type="AlphaFoldDB" id="A4CKH4"/>
<keyword evidence="9" id="KW-0456">Lyase</keyword>
<comment type="similarity">
    <text evidence="4">Belongs to the class-IV pyridoxal-phosphate-dependent aminotransferase family.</text>
</comment>
<comment type="pathway">
    <text evidence="3">Amino-acid biosynthesis; L-leucine biosynthesis; L-leucine from 3-methyl-2-oxobutanoate: step 4/4.</text>
</comment>
<dbReference type="EC" id="2.6.1.42" evidence="5"/>
<dbReference type="GO" id="GO:0004084">
    <property type="term" value="F:branched-chain-amino-acid transaminase activity"/>
    <property type="evidence" value="ECO:0007669"/>
    <property type="project" value="UniProtKB-EC"/>
</dbReference>
<dbReference type="KEGG" id="rbi:RB2501_13634"/>
<dbReference type="Gene3D" id="3.20.10.10">
    <property type="entry name" value="D-amino Acid Aminotransferase, subunit A, domain 2"/>
    <property type="match status" value="1"/>
</dbReference>
<evidence type="ECO:0000256" key="3">
    <source>
        <dbReference type="ARBA" id="ARBA00005072"/>
    </source>
</evidence>
<dbReference type="GO" id="GO:0016829">
    <property type="term" value="F:lyase activity"/>
    <property type="evidence" value="ECO:0007669"/>
    <property type="project" value="UniProtKB-KW"/>
</dbReference>
<gene>
    <name evidence="9" type="ordered locus">RB2501_13634</name>
</gene>
<dbReference type="SUPFAM" id="SSF56752">
    <property type="entry name" value="D-aminoacid aminotransferase-like PLP-dependent enzymes"/>
    <property type="match status" value="1"/>
</dbReference>
<dbReference type="PANTHER" id="PTHR42743">
    <property type="entry name" value="AMINO-ACID AMINOTRANSFERASE"/>
    <property type="match status" value="1"/>
</dbReference>
<dbReference type="eggNOG" id="COG0115">
    <property type="taxonomic scope" value="Bacteria"/>
</dbReference>
<evidence type="ECO:0000256" key="5">
    <source>
        <dbReference type="ARBA" id="ARBA00013053"/>
    </source>
</evidence>
<dbReference type="InterPro" id="IPR043131">
    <property type="entry name" value="BCAT-like_N"/>
</dbReference>
<reference evidence="9 10" key="1">
    <citation type="journal article" date="2009" name="J. Bacteriol.">
        <title>Complete genome sequence of Robiginitalea biformata HTCC2501.</title>
        <authorList>
            <person name="Oh H.M."/>
            <person name="Giovannoni S.J."/>
            <person name="Lee K."/>
            <person name="Ferriera S."/>
            <person name="Johnson J."/>
            <person name="Cho J.C."/>
        </authorList>
    </citation>
    <scope>NUCLEOTIDE SEQUENCE [LARGE SCALE GENOMIC DNA]</scope>
    <source>
        <strain evidence="10">ATCC BAA-864 / HTCC2501 / KCTC 12146</strain>
    </source>
</reference>
<dbReference type="InterPro" id="IPR036038">
    <property type="entry name" value="Aminotransferase-like"/>
</dbReference>
<dbReference type="Gene3D" id="3.30.470.10">
    <property type="match status" value="1"/>
</dbReference>
<dbReference type="Proteomes" id="UP000009049">
    <property type="component" value="Chromosome"/>
</dbReference>
<name>A4CKH4_ROBBH</name>
<proteinExistence type="inferred from homology"/>
<comment type="catalytic activity">
    <reaction evidence="6">
        <text>L-valine + 2-oxoglutarate = 3-methyl-2-oxobutanoate + L-glutamate</text>
        <dbReference type="Rhea" id="RHEA:24813"/>
        <dbReference type="ChEBI" id="CHEBI:11851"/>
        <dbReference type="ChEBI" id="CHEBI:16810"/>
        <dbReference type="ChEBI" id="CHEBI:29985"/>
        <dbReference type="ChEBI" id="CHEBI:57762"/>
        <dbReference type="EC" id="2.6.1.42"/>
    </reaction>
</comment>
<evidence type="ECO:0000256" key="2">
    <source>
        <dbReference type="ARBA" id="ARBA00004931"/>
    </source>
</evidence>
<evidence type="ECO:0000256" key="4">
    <source>
        <dbReference type="ARBA" id="ARBA00009320"/>
    </source>
</evidence>
<keyword evidence="10" id="KW-1185">Reference proteome</keyword>
<comment type="catalytic activity">
    <reaction evidence="7">
        <text>L-isoleucine + 2-oxoglutarate = (S)-3-methyl-2-oxopentanoate + L-glutamate</text>
        <dbReference type="Rhea" id="RHEA:24801"/>
        <dbReference type="ChEBI" id="CHEBI:16810"/>
        <dbReference type="ChEBI" id="CHEBI:29985"/>
        <dbReference type="ChEBI" id="CHEBI:35146"/>
        <dbReference type="ChEBI" id="CHEBI:58045"/>
        <dbReference type="EC" id="2.6.1.42"/>
    </reaction>
</comment>
<comment type="catalytic activity">
    <reaction evidence="8">
        <text>L-leucine + 2-oxoglutarate = 4-methyl-2-oxopentanoate + L-glutamate</text>
        <dbReference type="Rhea" id="RHEA:18321"/>
        <dbReference type="ChEBI" id="CHEBI:16810"/>
        <dbReference type="ChEBI" id="CHEBI:17865"/>
        <dbReference type="ChEBI" id="CHEBI:29985"/>
        <dbReference type="ChEBI" id="CHEBI:57427"/>
        <dbReference type="EC" id="2.6.1.42"/>
    </reaction>
</comment>
<evidence type="ECO:0000256" key="6">
    <source>
        <dbReference type="ARBA" id="ARBA00048212"/>
    </source>
</evidence>
<sequence length="283" mass="31475">MINFNGDLLPDSSHFLNHTNRGLRYGDALFETLRYNGKQLFFWEDHYFRLMASMRQLRMEIPMMFNMEFAEAEILKTLEAGGRNGQPARVRITVFRDAGGRYGPDRLDIGYIIESEPLESPGYKLSEAPCRADLFRDYYVPADSLSGIKHTNRLVQVLGSIYAAENGLDTCLLLNQNKEVAGALSGNLFIRSGDQIRTPPSGSGCLEGIIRKQLLKIVPGSGRYSLEEAAISPFDLQKADELFFTNAIVGIRSVTSYRKAEFQSDAARFLTGKLNLAAVGAGV</sequence>
<protein>
    <recommendedName>
        <fullName evidence="5">branched-chain-amino-acid transaminase</fullName>
        <ecNumber evidence="5">2.6.1.42</ecNumber>
    </recommendedName>
</protein>
<dbReference type="CDD" id="cd00449">
    <property type="entry name" value="PLPDE_IV"/>
    <property type="match status" value="1"/>
</dbReference>
<dbReference type="InterPro" id="IPR001544">
    <property type="entry name" value="Aminotrans_IV"/>
</dbReference>
<dbReference type="RefSeq" id="WP_015754690.1">
    <property type="nucleotide sequence ID" value="NC_013222.1"/>
</dbReference>
<comment type="pathway">
    <text evidence="1">Amino-acid biosynthesis; L-isoleucine biosynthesis; L-isoleucine from 2-oxobutanoate: step 4/4.</text>
</comment>
<dbReference type="PANTHER" id="PTHR42743:SF11">
    <property type="entry name" value="AMINODEOXYCHORISMATE LYASE"/>
    <property type="match status" value="1"/>
</dbReference>
<evidence type="ECO:0000313" key="10">
    <source>
        <dbReference type="Proteomes" id="UP000009049"/>
    </source>
</evidence>